<evidence type="ECO:0000313" key="3">
    <source>
        <dbReference type="Proteomes" id="UP000193200"/>
    </source>
</evidence>
<proteinExistence type="predicted"/>
<feature type="transmembrane region" description="Helical" evidence="1">
    <location>
        <begin position="6"/>
        <end position="24"/>
    </location>
</feature>
<organism evidence="2 3">
    <name type="scientific">Oceanibacterium hippocampi</name>
    <dbReference type="NCBI Taxonomy" id="745714"/>
    <lineage>
        <taxon>Bacteria</taxon>
        <taxon>Pseudomonadati</taxon>
        <taxon>Pseudomonadota</taxon>
        <taxon>Alphaproteobacteria</taxon>
        <taxon>Sneathiellales</taxon>
        <taxon>Sneathiellaceae</taxon>
        <taxon>Oceanibacterium</taxon>
    </lineage>
</organism>
<keyword evidence="1" id="KW-0812">Transmembrane</keyword>
<dbReference type="InParanoid" id="A0A1Y5SY02"/>
<sequence length="57" mass="6596">MEGHDWARLLALALILILVLPGLYRYRGRMNQALRHAAIWLTLAVVLALVWRYLPIT</sequence>
<keyword evidence="1" id="KW-1133">Transmembrane helix</keyword>
<dbReference type="AlphaFoldDB" id="A0A1Y5SY02"/>
<dbReference type="Proteomes" id="UP000193200">
    <property type="component" value="Unassembled WGS sequence"/>
</dbReference>
<evidence type="ECO:0000256" key="1">
    <source>
        <dbReference type="SAM" id="Phobius"/>
    </source>
</evidence>
<dbReference type="EMBL" id="FWFR01000001">
    <property type="protein sequence ID" value="SLN47773.1"/>
    <property type="molecule type" value="Genomic_DNA"/>
</dbReference>
<reference evidence="2 3" key="1">
    <citation type="submission" date="2017-03" db="EMBL/GenBank/DDBJ databases">
        <authorList>
            <person name="Afonso C.L."/>
            <person name="Miller P.J."/>
            <person name="Scott M.A."/>
            <person name="Spackman E."/>
            <person name="Goraichik I."/>
            <person name="Dimitrov K.M."/>
            <person name="Suarez D.L."/>
            <person name="Swayne D.E."/>
        </authorList>
    </citation>
    <scope>NUCLEOTIDE SEQUENCE [LARGE SCALE GENOMIC DNA]</scope>
    <source>
        <strain evidence="2 3">CECT 7691</strain>
    </source>
</reference>
<accession>A0A1Y5SY02</accession>
<name>A0A1Y5SY02_9PROT</name>
<feature type="transmembrane region" description="Helical" evidence="1">
    <location>
        <begin position="36"/>
        <end position="54"/>
    </location>
</feature>
<dbReference type="RefSeq" id="WP_176244993.1">
    <property type="nucleotide sequence ID" value="NZ_FWFR01000001.1"/>
</dbReference>
<gene>
    <name evidence="2" type="ORF">OCH7691_02062</name>
</gene>
<keyword evidence="3" id="KW-1185">Reference proteome</keyword>
<protein>
    <submittedName>
        <fullName evidence="2">Uncharacterized protein</fullName>
    </submittedName>
</protein>
<evidence type="ECO:0000313" key="2">
    <source>
        <dbReference type="EMBL" id="SLN47773.1"/>
    </source>
</evidence>
<keyword evidence="1" id="KW-0472">Membrane</keyword>